<feature type="signal peptide" evidence="2">
    <location>
        <begin position="1"/>
        <end position="18"/>
    </location>
</feature>
<dbReference type="EMBL" id="CP071090">
    <property type="protein sequence ID" value="QSQ23593.1"/>
    <property type="molecule type" value="Genomic_DNA"/>
</dbReference>
<accession>A0ABX7NYP2</accession>
<evidence type="ECO:0000313" key="3">
    <source>
        <dbReference type="EMBL" id="QSQ23593.1"/>
    </source>
</evidence>
<evidence type="ECO:0000256" key="2">
    <source>
        <dbReference type="SAM" id="SignalP"/>
    </source>
</evidence>
<gene>
    <name evidence="3" type="ORF">JY651_00990</name>
</gene>
<evidence type="ECO:0000313" key="4">
    <source>
        <dbReference type="Proteomes" id="UP000662747"/>
    </source>
</evidence>
<feature type="compositionally biased region" description="Basic residues" evidence="1">
    <location>
        <begin position="85"/>
        <end position="95"/>
    </location>
</feature>
<feature type="compositionally biased region" description="Basic and acidic residues" evidence="1">
    <location>
        <begin position="133"/>
        <end position="149"/>
    </location>
</feature>
<proteinExistence type="predicted"/>
<protein>
    <submittedName>
        <fullName evidence="3">Uncharacterized protein</fullName>
    </submittedName>
</protein>
<reference evidence="3 4" key="1">
    <citation type="submission" date="2021-02" db="EMBL/GenBank/DDBJ databases">
        <title>De Novo genome assembly of isolated myxobacteria.</title>
        <authorList>
            <person name="Stevens D.C."/>
        </authorList>
    </citation>
    <scope>NUCLEOTIDE SEQUENCE [LARGE SCALE GENOMIC DNA]</scope>
    <source>
        <strain evidence="4">SCPEA02</strain>
    </source>
</reference>
<sequence length="306" mass="32079">MRAYPLLALLFASAPAAAAVPTGCQEDYATCKEDCAIEHGGSGRAIKQLTECLAQCQDTLDHCANRHSSLKDLPPGVADDEPRPSRKSGTAKKPSKKDSREVDPWADEAAAPKRSHKDDPYGDTPSSNSEGGATKRESYRASEAPREEVPPPPDAPRPRGGAQGSRATSGRADAEEMVTGSSGKRSGYRASDAEPEPEKSLGLEGLEPLDEKPEPAPVAKSGAKGASAKSAPAPAREPVKTEPEKPAASASTEVEKKDPLLDEEPAVLPAPPPSRKPATATTKAPHKPTPAPEPKKDISDWDPNGD</sequence>
<feature type="chain" id="PRO_5045501987" evidence="2">
    <location>
        <begin position="19"/>
        <end position="306"/>
    </location>
</feature>
<dbReference type="Proteomes" id="UP000662747">
    <property type="component" value="Chromosome"/>
</dbReference>
<feature type="compositionally biased region" description="Low complexity" evidence="1">
    <location>
        <begin position="217"/>
        <end position="234"/>
    </location>
</feature>
<keyword evidence="2" id="KW-0732">Signal</keyword>
<evidence type="ECO:0000256" key="1">
    <source>
        <dbReference type="SAM" id="MobiDB-lite"/>
    </source>
</evidence>
<dbReference type="RefSeq" id="WP_206725165.1">
    <property type="nucleotide sequence ID" value="NZ_CP071090.1"/>
</dbReference>
<keyword evidence="4" id="KW-1185">Reference proteome</keyword>
<organism evidence="3 4">
    <name type="scientific">Pyxidicoccus parkwayensis</name>
    <dbReference type="NCBI Taxonomy" id="2813578"/>
    <lineage>
        <taxon>Bacteria</taxon>
        <taxon>Pseudomonadati</taxon>
        <taxon>Myxococcota</taxon>
        <taxon>Myxococcia</taxon>
        <taxon>Myxococcales</taxon>
        <taxon>Cystobacterineae</taxon>
        <taxon>Myxococcaceae</taxon>
        <taxon>Pyxidicoccus</taxon>
    </lineage>
</organism>
<name>A0ABX7NYP2_9BACT</name>
<feature type="region of interest" description="Disordered" evidence="1">
    <location>
        <begin position="67"/>
        <end position="306"/>
    </location>
</feature>